<organism evidence="1 2">
    <name type="scientific">Mikania micrantha</name>
    <name type="common">bitter vine</name>
    <dbReference type="NCBI Taxonomy" id="192012"/>
    <lineage>
        <taxon>Eukaryota</taxon>
        <taxon>Viridiplantae</taxon>
        <taxon>Streptophyta</taxon>
        <taxon>Embryophyta</taxon>
        <taxon>Tracheophyta</taxon>
        <taxon>Spermatophyta</taxon>
        <taxon>Magnoliopsida</taxon>
        <taxon>eudicotyledons</taxon>
        <taxon>Gunneridae</taxon>
        <taxon>Pentapetalae</taxon>
        <taxon>asterids</taxon>
        <taxon>campanulids</taxon>
        <taxon>Asterales</taxon>
        <taxon>Asteraceae</taxon>
        <taxon>Asteroideae</taxon>
        <taxon>Heliantheae alliance</taxon>
        <taxon>Eupatorieae</taxon>
        <taxon>Mikania</taxon>
    </lineage>
</organism>
<dbReference type="EMBL" id="SZYD01001621">
    <property type="protein sequence ID" value="KAD0507646.1"/>
    <property type="molecule type" value="Genomic_DNA"/>
</dbReference>
<gene>
    <name evidence="1" type="ORF">E3N88_44151</name>
</gene>
<name>A0A5N6LDG4_9ASTR</name>
<dbReference type="Proteomes" id="UP000326396">
    <property type="component" value="Unassembled WGS sequence"/>
</dbReference>
<sequence>MLTSLASLTNLGPTATPTLLIQVPDFYPHPNPPTSTPQNHTLVNVNGVLPKAMPFPPAPPSKRLTQTFPSPPTVAPTPHLNHSCTLLPTATTTPVLLGFMTTELHSSHHVTSDLQALSLHSPYDGTDDLINGDDSKEKGLDCYLIHESEAAPKPEIVELLQTTSKQRRSTQTRANVAEVFCEL</sequence>
<dbReference type="OrthoDB" id="1749396at2759"/>
<protein>
    <submittedName>
        <fullName evidence="1">Uncharacterized protein</fullName>
    </submittedName>
</protein>
<evidence type="ECO:0000313" key="1">
    <source>
        <dbReference type="EMBL" id="KAD0507646.1"/>
    </source>
</evidence>
<reference evidence="1 2" key="1">
    <citation type="submission" date="2019-05" db="EMBL/GenBank/DDBJ databases">
        <title>Mikania micrantha, genome provides insights into the molecular mechanism of rapid growth.</title>
        <authorList>
            <person name="Liu B."/>
        </authorList>
    </citation>
    <scope>NUCLEOTIDE SEQUENCE [LARGE SCALE GENOMIC DNA]</scope>
    <source>
        <strain evidence="1">NLD-2019</strain>
        <tissue evidence="1">Leaf</tissue>
    </source>
</reference>
<comment type="caution">
    <text evidence="1">The sequence shown here is derived from an EMBL/GenBank/DDBJ whole genome shotgun (WGS) entry which is preliminary data.</text>
</comment>
<dbReference type="AlphaFoldDB" id="A0A5N6LDG4"/>
<accession>A0A5N6LDG4</accession>
<proteinExistence type="predicted"/>
<keyword evidence="2" id="KW-1185">Reference proteome</keyword>
<evidence type="ECO:0000313" key="2">
    <source>
        <dbReference type="Proteomes" id="UP000326396"/>
    </source>
</evidence>